<dbReference type="Pfam" id="PF08808">
    <property type="entry name" value="RES"/>
    <property type="match status" value="1"/>
</dbReference>
<reference evidence="2 3" key="1">
    <citation type="submission" date="2019-03" db="EMBL/GenBank/DDBJ databases">
        <title>Genomic Encyclopedia of Type Strains, Phase IV (KMG-IV): sequencing the most valuable type-strain genomes for metagenomic binning, comparative biology and taxonomic classification.</title>
        <authorList>
            <person name="Goeker M."/>
        </authorList>
    </citation>
    <scope>NUCLEOTIDE SEQUENCE [LARGE SCALE GENOMIC DNA]</scope>
    <source>
        <strain evidence="2 3">DSM 21667</strain>
    </source>
</reference>
<dbReference type="EMBL" id="SNZH01000021">
    <property type="protein sequence ID" value="TDR38427.1"/>
    <property type="molecule type" value="Genomic_DNA"/>
</dbReference>
<evidence type="ECO:0000259" key="1">
    <source>
        <dbReference type="Pfam" id="PF08808"/>
    </source>
</evidence>
<dbReference type="Proteomes" id="UP000295293">
    <property type="component" value="Unassembled WGS sequence"/>
</dbReference>
<keyword evidence="3" id="KW-1185">Reference proteome</keyword>
<dbReference type="RefSeq" id="WP_166654341.1">
    <property type="nucleotide sequence ID" value="NZ_SNZH01000021.1"/>
</dbReference>
<feature type="domain" description="RES" evidence="1">
    <location>
        <begin position="42"/>
        <end position="185"/>
    </location>
</feature>
<gene>
    <name evidence="2" type="ORF">DFR29_12199</name>
</gene>
<organism evidence="2 3">
    <name type="scientific">Tahibacter aquaticus</name>
    <dbReference type="NCBI Taxonomy" id="520092"/>
    <lineage>
        <taxon>Bacteria</taxon>
        <taxon>Pseudomonadati</taxon>
        <taxon>Pseudomonadota</taxon>
        <taxon>Gammaproteobacteria</taxon>
        <taxon>Lysobacterales</taxon>
        <taxon>Rhodanobacteraceae</taxon>
        <taxon>Tahibacter</taxon>
    </lineage>
</organism>
<evidence type="ECO:0000313" key="2">
    <source>
        <dbReference type="EMBL" id="TDR38427.1"/>
    </source>
</evidence>
<dbReference type="AlphaFoldDB" id="A0A4R6YM64"/>
<comment type="caution">
    <text evidence="2">The sequence shown here is derived from an EMBL/GenBank/DDBJ whole genome shotgun (WGS) entry which is preliminary data.</text>
</comment>
<accession>A0A4R6YM64</accession>
<protein>
    <submittedName>
        <fullName evidence="2">RES domain-containing protein</fullName>
    </submittedName>
</protein>
<sequence>MPTGDLPTFVDLVIDELRPRVWHQYPTVLPSGATVTATQFNPASRARFSAIVASPPRAMYYAGSSREAALWESRPLRDVIGIGGIVPLSRHQFRNQRLVELRSLRPLRFVDLDIKKARRMVATIADLDLLENLKQTSKHERTHATAAAILALAAARGIALDGLMWRSKQHGTDTVFLLFDPPVRSADLEVIAGTEIALDDQEQAWPAVDAALAQASLRRATADDAAGDAVAESP</sequence>
<proteinExistence type="predicted"/>
<evidence type="ECO:0000313" key="3">
    <source>
        <dbReference type="Proteomes" id="UP000295293"/>
    </source>
</evidence>
<dbReference type="InterPro" id="IPR014914">
    <property type="entry name" value="RES_dom"/>
</dbReference>
<name>A0A4R6YM64_9GAMM</name>